<dbReference type="EC" id="2.7.13.3" evidence="2"/>
<dbReference type="PANTHER" id="PTHR24421">
    <property type="entry name" value="NITRATE/NITRITE SENSOR PROTEIN NARX-RELATED"/>
    <property type="match status" value="1"/>
</dbReference>
<evidence type="ECO:0000256" key="1">
    <source>
        <dbReference type="ARBA" id="ARBA00000085"/>
    </source>
</evidence>
<dbReference type="Pfam" id="PF02518">
    <property type="entry name" value="HATPase_c"/>
    <property type="match status" value="1"/>
</dbReference>
<gene>
    <name evidence="9" type="ORF">ACFS6I_01330</name>
</gene>
<dbReference type="Gene3D" id="1.25.40.10">
    <property type="entry name" value="Tetratricopeptide repeat domain"/>
    <property type="match status" value="2"/>
</dbReference>
<evidence type="ECO:0000313" key="9">
    <source>
        <dbReference type="EMBL" id="MFD2902548.1"/>
    </source>
</evidence>
<evidence type="ECO:0000256" key="7">
    <source>
        <dbReference type="SAM" id="Phobius"/>
    </source>
</evidence>
<comment type="caution">
    <text evidence="9">The sequence shown here is derived from an EMBL/GenBank/DDBJ whole genome shotgun (WGS) entry which is preliminary data.</text>
</comment>
<dbReference type="SMART" id="SM00028">
    <property type="entry name" value="TPR"/>
    <property type="match status" value="3"/>
</dbReference>
<dbReference type="SUPFAM" id="SSF55874">
    <property type="entry name" value="ATPase domain of HSP90 chaperone/DNA topoisomerase II/histidine kinase"/>
    <property type="match status" value="1"/>
</dbReference>
<feature type="domain" description="Histidine kinase/HSP90-like ATPase" evidence="8">
    <location>
        <begin position="474"/>
        <end position="558"/>
    </location>
</feature>
<organism evidence="9 10">
    <name type="scientific">Sphingobacterium anhuiense</name>
    <dbReference type="NCBI Taxonomy" id="493780"/>
    <lineage>
        <taxon>Bacteria</taxon>
        <taxon>Pseudomonadati</taxon>
        <taxon>Bacteroidota</taxon>
        <taxon>Sphingobacteriia</taxon>
        <taxon>Sphingobacteriales</taxon>
        <taxon>Sphingobacteriaceae</taxon>
        <taxon>Sphingobacterium</taxon>
    </lineage>
</organism>
<feature type="repeat" description="TPR" evidence="6">
    <location>
        <begin position="114"/>
        <end position="147"/>
    </location>
</feature>
<comment type="catalytic activity">
    <reaction evidence="1">
        <text>ATP + protein L-histidine = ADP + protein N-phospho-L-histidine.</text>
        <dbReference type="EC" id="2.7.13.3"/>
    </reaction>
</comment>
<keyword evidence="6" id="KW-0802">TPR repeat</keyword>
<evidence type="ECO:0000256" key="5">
    <source>
        <dbReference type="ARBA" id="ARBA00023012"/>
    </source>
</evidence>
<dbReference type="GO" id="GO:0005524">
    <property type="term" value="F:ATP binding"/>
    <property type="evidence" value="ECO:0007669"/>
    <property type="project" value="UniProtKB-KW"/>
</dbReference>
<dbReference type="PROSITE" id="PS51257">
    <property type="entry name" value="PROKAR_LIPOPROTEIN"/>
    <property type="match status" value="1"/>
</dbReference>
<protein>
    <recommendedName>
        <fullName evidence="2">histidine kinase</fullName>
        <ecNumber evidence="2">2.7.13.3</ecNumber>
    </recommendedName>
</protein>
<dbReference type="RefSeq" id="WP_380917595.1">
    <property type="nucleotide sequence ID" value="NZ_JBHUPE010000001.1"/>
</dbReference>
<dbReference type="Proteomes" id="UP001597509">
    <property type="component" value="Unassembled WGS sequence"/>
</dbReference>
<keyword evidence="4" id="KW-0418">Kinase</keyword>
<accession>A0ABW5YQ47</accession>
<dbReference type="SUPFAM" id="SSF48452">
    <property type="entry name" value="TPR-like"/>
    <property type="match status" value="1"/>
</dbReference>
<sequence length="560" mass="64432">MHKISIILFLLFGFLFSCSKVEQERSIPSLKTNAYYEKAILLLNAGKIDSSFLYFEKAKQQFLLVKDSFNVARSLINMGINQYEGGDFFGAQETSLEATKYLDSKNLAHHYVLCYLYNTIGNSADEMQQYDQAISYYKLAIQYSTNEASNLLCKNNLAVCLRNVKRYDESIKLSEEILVKAPKGSSDYAKFLNNLAKTQWASSHSYNPIPAYHTALNIRLKENDLWGQNSSYATLSKYYEGRDMDSSIYYLSKQYEIAKKIKSADDQLNALRGLVQINLIYSQRYLKTYLTLNDSLQNARTLAKNQFALIRYESEKSKAQNLVLEKENEKKESHLLIQRIGIGFLLFSIVLGVFWYKKRKQRLELEAQNKIKQNQLHLSKKIHDVVANGIYRVMTEIEYKEDIDREGVLDKLDDMYQKSRDISHDVEEQTVTEASYSEKLSDLLKSFASDHRRVLIAGNEPDLWTRLNKRTKEEVSHVLQELMVNMKKHSQADQVVIRFENQGNQLEIFYKDNGIGLADSKTYGKGLSNMVSRIEGIGGEIIFVKEEGKGLSVKINIPIL</sequence>
<dbReference type="EMBL" id="JBHUPE010000001">
    <property type="protein sequence ID" value="MFD2902548.1"/>
    <property type="molecule type" value="Genomic_DNA"/>
</dbReference>
<feature type="transmembrane region" description="Helical" evidence="7">
    <location>
        <begin position="336"/>
        <end position="356"/>
    </location>
</feature>
<dbReference type="PANTHER" id="PTHR24421:SF10">
    <property type="entry name" value="NITRATE_NITRITE SENSOR PROTEIN NARQ"/>
    <property type="match status" value="1"/>
</dbReference>
<keyword evidence="9" id="KW-0547">Nucleotide-binding</keyword>
<dbReference type="InterPro" id="IPR050482">
    <property type="entry name" value="Sensor_HK_TwoCompSys"/>
</dbReference>
<keyword evidence="3" id="KW-0808">Transferase</keyword>
<evidence type="ECO:0000256" key="3">
    <source>
        <dbReference type="ARBA" id="ARBA00022679"/>
    </source>
</evidence>
<keyword evidence="7" id="KW-0472">Membrane</keyword>
<keyword evidence="5" id="KW-0902">Two-component regulatory system</keyword>
<evidence type="ECO:0000259" key="8">
    <source>
        <dbReference type="Pfam" id="PF02518"/>
    </source>
</evidence>
<evidence type="ECO:0000256" key="4">
    <source>
        <dbReference type="ARBA" id="ARBA00022777"/>
    </source>
</evidence>
<evidence type="ECO:0000313" key="10">
    <source>
        <dbReference type="Proteomes" id="UP001597509"/>
    </source>
</evidence>
<keyword evidence="10" id="KW-1185">Reference proteome</keyword>
<keyword evidence="7" id="KW-0812">Transmembrane</keyword>
<name>A0ABW5YQ47_9SPHI</name>
<dbReference type="InterPro" id="IPR011990">
    <property type="entry name" value="TPR-like_helical_dom_sf"/>
</dbReference>
<dbReference type="CDD" id="cd16917">
    <property type="entry name" value="HATPase_UhpB-NarQ-NarX-like"/>
    <property type="match status" value="1"/>
</dbReference>
<evidence type="ECO:0000256" key="2">
    <source>
        <dbReference type="ARBA" id="ARBA00012438"/>
    </source>
</evidence>
<dbReference type="InterPro" id="IPR036890">
    <property type="entry name" value="HATPase_C_sf"/>
</dbReference>
<evidence type="ECO:0000256" key="6">
    <source>
        <dbReference type="PROSITE-ProRule" id="PRU00339"/>
    </source>
</evidence>
<dbReference type="Gene3D" id="3.30.565.10">
    <property type="entry name" value="Histidine kinase-like ATPase, C-terminal domain"/>
    <property type="match status" value="1"/>
</dbReference>
<dbReference type="InterPro" id="IPR019734">
    <property type="entry name" value="TPR_rpt"/>
</dbReference>
<proteinExistence type="predicted"/>
<reference evidence="10" key="1">
    <citation type="journal article" date="2019" name="Int. J. Syst. Evol. Microbiol.">
        <title>The Global Catalogue of Microorganisms (GCM) 10K type strain sequencing project: providing services to taxonomists for standard genome sequencing and annotation.</title>
        <authorList>
            <consortium name="The Broad Institute Genomics Platform"/>
            <consortium name="The Broad Institute Genome Sequencing Center for Infectious Disease"/>
            <person name="Wu L."/>
            <person name="Ma J."/>
        </authorList>
    </citation>
    <scope>NUCLEOTIDE SEQUENCE [LARGE SCALE GENOMIC DNA]</scope>
    <source>
        <strain evidence="10">KCTC 22209</strain>
    </source>
</reference>
<dbReference type="InterPro" id="IPR003594">
    <property type="entry name" value="HATPase_dom"/>
</dbReference>
<dbReference type="PROSITE" id="PS50005">
    <property type="entry name" value="TPR"/>
    <property type="match status" value="1"/>
</dbReference>
<keyword evidence="7" id="KW-1133">Transmembrane helix</keyword>
<keyword evidence="9" id="KW-0067">ATP-binding</keyword>